<evidence type="ECO:0000313" key="8">
    <source>
        <dbReference type="Proteomes" id="UP001196413"/>
    </source>
</evidence>
<proteinExistence type="predicted"/>
<keyword evidence="8" id="KW-1185">Reference proteome</keyword>
<feature type="transmembrane region" description="Helical" evidence="6">
    <location>
        <begin position="124"/>
        <end position="141"/>
    </location>
</feature>
<evidence type="ECO:0000256" key="2">
    <source>
        <dbReference type="ARBA" id="ARBA00022448"/>
    </source>
</evidence>
<keyword evidence="3 6" id="KW-0812">Transmembrane</keyword>
<evidence type="ECO:0000256" key="5">
    <source>
        <dbReference type="ARBA" id="ARBA00023136"/>
    </source>
</evidence>
<feature type="transmembrane region" description="Helical" evidence="6">
    <location>
        <begin position="6"/>
        <end position="23"/>
    </location>
</feature>
<protein>
    <submittedName>
        <fullName evidence="7">Uncharacterized protein</fullName>
    </submittedName>
</protein>
<keyword evidence="4 6" id="KW-1133">Transmembrane helix</keyword>
<feature type="transmembrane region" description="Helical" evidence="6">
    <location>
        <begin position="35"/>
        <end position="60"/>
    </location>
</feature>
<evidence type="ECO:0000256" key="6">
    <source>
        <dbReference type="SAM" id="Phobius"/>
    </source>
</evidence>
<keyword evidence="5 6" id="KW-0472">Membrane</keyword>
<gene>
    <name evidence="7" type="ORF">KIN20_004899</name>
</gene>
<evidence type="ECO:0000313" key="7">
    <source>
        <dbReference type="EMBL" id="KAJ1349346.1"/>
    </source>
</evidence>
<feature type="transmembrane region" description="Helical" evidence="6">
    <location>
        <begin position="91"/>
        <end position="112"/>
    </location>
</feature>
<dbReference type="GO" id="GO:0012505">
    <property type="term" value="C:endomembrane system"/>
    <property type="evidence" value="ECO:0007669"/>
    <property type="project" value="UniProtKB-SubCell"/>
</dbReference>
<evidence type="ECO:0000256" key="1">
    <source>
        <dbReference type="ARBA" id="ARBA00004127"/>
    </source>
</evidence>
<keyword evidence="2" id="KW-0813">Transport</keyword>
<comment type="caution">
    <text evidence="7">The sequence shown here is derived from an EMBL/GenBank/DDBJ whole genome shotgun (WGS) entry which is preliminary data.</text>
</comment>
<dbReference type="PANTHER" id="PTHR23510">
    <property type="entry name" value="INNER MEMBRANE TRANSPORT PROTEIN YAJR"/>
    <property type="match status" value="1"/>
</dbReference>
<dbReference type="EMBL" id="JAHQIW010000649">
    <property type="protein sequence ID" value="KAJ1349346.1"/>
    <property type="molecule type" value="Genomic_DNA"/>
</dbReference>
<dbReference type="GO" id="GO:0005765">
    <property type="term" value="C:lysosomal membrane"/>
    <property type="evidence" value="ECO:0007669"/>
    <property type="project" value="TreeGrafter"/>
</dbReference>
<reference evidence="7" key="1">
    <citation type="submission" date="2021-06" db="EMBL/GenBank/DDBJ databases">
        <title>Parelaphostrongylus tenuis whole genome reference sequence.</title>
        <authorList>
            <person name="Garwood T.J."/>
            <person name="Larsen P.A."/>
            <person name="Fountain-Jones N.M."/>
            <person name="Garbe J.R."/>
            <person name="Macchietto M.G."/>
            <person name="Kania S.A."/>
            <person name="Gerhold R.W."/>
            <person name="Richards J.E."/>
            <person name="Wolf T.M."/>
        </authorList>
    </citation>
    <scope>NUCLEOTIDE SEQUENCE</scope>
    <source>
        <strain evidence="7">MNPRO001-30</strain>
        <tissue evidence="7">Meninges</tissue>
    </source>
</reference>
<dbReference type="Proteomes" id="UP001196413">
    <property type="component" value="Unassembled WGS sequence"/>
</dbReference>
<dbReference type="InterPro" id="IPR051068">
    <property type="entry name" value="MFS_Domain-Containing_Protein"/>
</dbReference>
<organism evidence="7 8">
    <name type="scientific">Parelaphostrongylus tenuis</name>
    <name type="common">Meningeal worm</name>
    <dbReference type="NCBI Taxonomy" id="148309"/>
    <lineage>
        <taxon>Eukaryota</taxon>
        <taxon>Metazoa</taxon>
        <taxon>Ecdysozoa</taxon>
        <taxon>Nematoda</taxon>
        <taxon>Chromadorea</taxon>
        <taxon>Rhabditida</taxon>
        <taxon>Rhabditina</taxon>
        <taxon>Rhabditomorpha</taxon>
        <taxon>Strongyloidea</taxon>
        <taxon>Metastrongylidae</taxon>
        <taxon>Parelaphostrongylus</taxon>
    </lineage>
</organism>
<dbReference type="AlphaFoldDB" id="A0AAD5QJN3"/>
<accession>A0AAD5QJN3</accession>
<evidence type="ECO:0000256" key="3">
    <source>
        <dbReference type="ARBA" id="ARBA00022692"/>
    </source>
</evidence>
<dbReference type="PANTHER" id="PTHR23510:SF3">
    <property type="entry name" value="MAJOR FACILITATOR SUPERFAMILY DOMAIN-CONTAINING PROTEIN 8"/>
    <property type="match status" value="1"/>
</dbReference>
<sequence>MGTAGITLGLSIGPAIQICFIPLGSDGISIGPVLLNMYTAAAFLMFAISLLSALIVNIVIVEDYVGIVSDEDKKAAPITIAMYNWTYEEAILYNGIVQVIACAISTITYTIIGSTRVGTWDRRLLLAMGLLGFFFFHFVIIRCHSMKVH</sequence>
<evidence type="ECO:0000256" key="4">
    <source>
        <dbReference type="ARBA" id="ARBA00022989"/>
    </source>
</evidence>
<name>A0AAD5QJN3_PARTN</name>
<comment type="subcellular location">
    <subcellularLocation>
        <location evidence="1">Endomembrane system</location>
        <topology evidence="1">Multi-pass membrane protein</topology>
    </subcellularLocation>
</comment>